<dbReference type="EMBL" id="CWJL01000001">
    <property type="protein sequence ID" value="CRY63240.1"/>
    <property type="molecule type" value="Genomic_DNA"/>
</dbReference>
<evidence type="ECO:0000313" key="2">
    <source>
        <dbReference type="EMBL" id="CRY63240.1"/>
    </source>
</evidence>
<name>A0A0T9PUW0_9GAMM</name>
<accession>A0A0T9PUW0</accession>
<protein>
    <submittedName>
        <fullName evidence="1">Uncharacterized protein</fullName>
    </submittedName>
</protein>
<dbReference type="Proteomes" id="UP000045840">
    <property type="component" value="Unassembled WGS sequence"/>
</dbReference>
<gene>
    <name evidence="1" type="ORF">ERS008529_02230</name>
    <name evidence="2" type="ORF">ERS137968_00134</name>
</gene>
<dbReference type="EMBL" id="CQAZ01000018">
    <property type="protein sequence ID" value="CNH83191.1"/>
    <property type="molecule type" value="Genomic_DNA"/>
</dbReference>
<reference evidence="1" key="3">
    <citation type="submission" date="2015-03" db="EMBL/GenBank/DDBJ databases">
        <authorList>
            <person name="Murphy D."/>
        </authorList>
    </citation>
    <scope>NUCLEOTIDE SEQUENCE [LARGE SCALE GENOMIC DNA]</scope>
    <source>
        <strain evidence="1">A125KOH2</strain>
    </source>
</reference>
<dbReference type="AlphaFoldDB" id="A0A0T9PUW0"/>
<evidence type="ECO:0000313" key="3">
    <source>
        <dbReference type="Proteomes" id="UP000044625"/>
    </source>
</evidence>
<keyword evidence="3" id="KW-1185">Reference proteome</keyword>
<organism evidence="1 4">
    <name type="scientific">Yersinia pekkanenii</name>
    <dbReference type="NCBI Taxonomy" id="1288385"/>
    <lineage>
        <taxon>Bacteria</taxon>
        <taxon>Pseudomonadati</taxon>
        <taxon>Pseudomonadota</taxon>
        <taxon>Gammaproteobacteria</taxon>
        <taxon>Enterobacterales</taxon>
        <taxon>Yersiniaceae</taxon>
        <taxon>Yersinia</taxon>
    </lineage>
</organism>
<evidence type="ECO:0000313" key="1">
    <source>
        <dbReference type="EMBL" id="CNH83191.1"/>
    </source>
</evidence>
<evidence type="ECO:0000313" key="4">
    <source>
        <dbReference type="Proteomes" id="UP000045840"/>
    </source>
</evidence>
<proteinExistence type="predicted"/>
<reference evidence="2 3" key="2">
    <citation type="submission" date="2015-03" db="EMBL/GenBank/DDBJ databases">
        <authorList>
            <consortium name="Pathogen Informatics"/>
            <person name="Murphy D."/>
        </authorList>
    </citation>
    <scope>NUCLEOTIDE SEQUENCE [LARGE SCALE GENOMIC DNA]</scope>
    <source>
        <strain evidence="3">type strain: CIP110230</strain>
        <strain evidence="2">Type strain: CIP110230</strain>
    </source>
</reference>
<reference evidence="4" key="1">
    <citation type="submission" date="2015-03" db="EMBL/GenBank/DDBJ databases">
        <authorList>
            <consortium name="Pathogen Informatics"/>
        </authorList>
    </citation>
    <scope>NUCLEOTIDE SEQUENCE [LARGE SCALE GENOMIC DNA]</scope>
    <source>
        <strain evidence="4">A125KOH2</strain>
    </source>
</reference>
<dbReference type="Proteomes" id="UP000044625">
    <property type="component" value="Unassembled WGS sequence"/>
</dbReference>
<sequence>MGRKVLVSAIDANFGKGAMVMEGERGVTCKQVYYD</sequence>